<gene>
    <name evidence="2" type="ORF">Cantr_07685</name>
</gene>
<dbReference type="AlphaFoldDB" id="A0A367XYS3"/>
<reference evidence="2 3" key="1">
    <citation type="submission" date="2018-06" db="EMBL/GenBank/DDBJ databases">
        <title>Whole genome sequencing of Candida tropicalis (genome annotated by CSBL at Korea University).</title>
        <authorList>
            <person name="Ahn J."/>
        </authorList>
    </citation>
    <scope>NUCLEOTIDE SEQUENCE [LARGE SCALE GENOMIC DNA]</scope>
    <source>
        <strain evidence="2 3">ATCC 20962</strain>
    </source>
</reference>
<evidence type="ECO:0000313" key="3">
    <source>
        <dbReference type="Proteomes" id="UP000253472"/>
    </source>
</evidence>
<feature type="region of interest" description="Disordered" evidence="1">
    <location>
        <begin position="1"/>
        <end position="57"/>
    </location>
</feature>
<proteinExistence type="predicted"/>
<dbReference type="Proteomes" id="UP000253472">
    <property type="component" value="Unassembled WGS sequence"/>
</dbReference>
<comment type="caution">
    <text evidence="2">The sequence shown here is derived from an EMBL/GenBank/DDBJ whole genome shotgun (WGS) entry which is preliminary data.</text>
</comment>
<evidence type="ECO:0000313" key="2">
    <source>
        <dbReference type="EMBL" id="RCK58753.1"/>
    </source>
</evidence>
<evidence type="ECO:0000256" key="1">
    <source>
        <dbReference type="SAM" id="MobiDB-lite"/>
    </source>
</evidence>
<sequence length="108" mass="12182">MFGPSIPKELLEKRKKRKLEQQRAQEEQSEVESDLDDFIGPVLKPKTTEPAEKASTPSLLELHQQKTLGSETTTQYDPTRALNDEVKEELLRKLQANGGLSGRFTSSK</sequence>
<feature type="compositionally biased region" description="Acidic residues" evidence="1">
    <location>
        <begin position="27"/>
        <end position="37"/>
    </location>
</feature>
<accession>A0A367XYS3</accession>
<protein>
    <submittedName>
        <fullName evidence="2">Uncharacterized protein</fullName>
    </submittedName>
</protein>
<name>A0A367XYS3_9ASCO</name>
<dbReference type="OrthoDB" id="4026299at2759"/>
<keyword evidence="3" id="KW-1185">Reference proteome</keyword>
<organism evidence="2 3">
    <name type="scientific">Candida viswanathii</name>
    <dbReference type="NCBI Taxonomy" id="5486"/>
    <lineage>
        <taxon>Eukaryota</taxon>
        <taxon>Fungi</taxon>
        <taxon>Dikarya</taxon>
        <taxon>Ascomycota</taxon>
        <taxon>Saccharomycotina</taxon>
        <taxon>Pichiomycetes</taxon>
        <taxon>Debaryomycetaceae</taxon>
        <taxon>Candida/Lodderomyces clade</taxon>
        <taxon>Candida</taxon>
    </lineage>
</organism>
<dbReference type="EMBL" id="QLNQ01000027">
    <property type="protein sequence ID" value="RCK58753.1"/>
    <property type="molecule type" value="Genomic_DNA"/>
</dbReference>